<dbReference type="Pfam" id="PF00581">
    <property type="entry name" value="Rhodanese"/>
    <property type="match status" value="1"/>
</dbReference>
<keyword evidence="2" id="KW-0808">Transferase</keyword>
<accession>A0A7Z0CL73</accession>
<evidence type="ECO:0000313" key="3">
    <source>
        <dbReference type="Proteomes" id="UP000547973"/>
    </source>
</evidence>
<organism evidence="2 3">
    <name type="scientific">Demequina lutea</name>
    <dbReference type="NCBI Taxonomy" id="431489"/>
    <lineage>
        <taxon>Bacteria</taxon>
        <taxon>Bacillati</taxon>
        <taxon>Actinomycetota</taxon>
        <taxon>Actinomycetes</taxon>
        <taxon>Micrococcales</taxon>
        <taxon>Demequinaceae</taxon>
        <taxon>Demequina</taxon>
    </lineage>
</organism>
<dbReference type="AlphaFoldDB" id="A0A7Z0CL73"/>
<dbReference type="SUPFAM" id="SSF52821">
    <property type="entry name" value="Rhodanese/Cell cycle control phosphatase"/>
    <property type="match status" value="1"/>
</dbReference>
<dbReference type="PROSITE" id="PS50206">
    <property type="entry name" value="RHODANESE_3"/>
    <property type="match status" value="1"/>
</dbReference>
<dbReference type="EMBL" id="JACBZO010000001">
    <property type="protein sequence ID" value="NYI42465.1"/>
    <property type="molecule type" value="Genomic_DNA"/>
</dbReference>
<feature type="domain" description="Rhodanese" evidence="1">
    <location>
        <begin position="34"/>
        <end position="123"/>
    </location>
</feature>
<gene>
    <name evidence="2" type="ORF">BKA03_002584</name>
</gene>
<dbReference type="GO" id="GO:0016740">
    <property type="term" value="F:transferase activity"/>
    <property type="evidence" value="ECO:0007669"/>
    <property type="project" value="UniProtKB-KW"/>
</dbReference>
<comment type="caution">
    <text evidence="2">The sequence shown here is derived from an EMBL/GenBank/DDBJ whole genome shotgun (WGS) entry which is preliminary data.</text>
</comment>
<evidence type="ECO:0000313" key="2">
    <source>
        <dbReference type="EMBL" id="NYI42465.1"/>
    </source>
</evidence>
<dbReference type="PANTHER" id="PTHR43031:SF1">
    <property type="entry name" value="PYRIDINE NUCLEOTIDE-DISULPHIDE OXIDOREDUCTASE"/>
    <property type="match status" value="1"/>
</dbReference>
<sequence length="159" mass="16825">MSSAQTPAQAAAHFAARLRFETDPGDVHAALESGQPGFVFVDTRGDEAWDQGHARGAVHVTKPEMPNVIPTYPVGTQFVVYCWGPGCNGATRAGLIISEGGYAVKEMIGGFEYWAREGLPVDRVARDATGVEIIVDATRAADPLTVPAGVPAQRIVCDC</sequence>
<dbReference type="OrthoDB" id="9802991at2"/>
<evidence type="ECO:0000259" key="1">
    <source>
        <dbReference type="PROSITE" id="PS50206"/>
    </source>
</evidence>
<dbReference type="PANTHER" id="PTHR43031">
    <property type="entry name" value="FAD-DEPENDENT OXIDOREDUCTASE"/>
    <property type="match status" value="1"/>
</dbReference>
<keyword evidence="3" id="KW-1185">Reference proteome</keyword>
<reference evidence="2 3" key="1">
    <citation type="submission" date="2020-07" db="EMBL/GenBank/DDBJ databases">
        <title>Sequencing the genomes of 1000 actinobacteria strains.</title>
        <authorList>
            <person name="Klenk H.-P."/>
        </authorList>
    </citation>
    <scope>NUCLEOTIDE SEQUENCE [LARGE SCALE GENOMIC DNA]</scope>
    <source>
        <strain evidence="2 3">DSM 19970</strain>
    </source>
</reference>
<dbReference type="Gene3D" id="3.40.250.10">
    <property type="entry name" value="Rhodanese-like domain"/>
    <property type="match status" value="1"/>
</dbReference>
<name>A0A7Z0CL73_9MICO</name>
<dbReference type="SMART" id="SM00450">
    <property type="entry name" value="RHOD"/>
    <property type="match status" value="1"/>
</dbReference>
<dbReference type="Proteomes" id="UP000547973">
    <property type="component" value="Unassembled WGS sequence"/>
</dbReference>
<protein>
    <submittedName>
        <fullName evidence="2">Rhodanese-related sulfurtransferase</fullName>
    </submittedName>
</protein>
<proteinExistence type="predicted"/>
<dbReference type="RefSeq" id="WP_062074287.1">
    <property type="nucleotide sequence ID" value="NZ_BBRC01000002.1"/>
</dbReference>
<dbReference type="InterPro" id="IPR036873">
    <property type="entry name" value="Rhodanese-like_dom_sf"/>
</dbReference>
<dbReference type="InterPro" id="IPR050229">
    <property type="entry name" value="GlpE_sulfurtransferase"/>
</dbReference>
<dbReference type="InterPro" id="IPR001763">
    <property type="entry name" value="Rhodanese-like_dom"/>
</dbReference>